<evidence type="ECO:0000313" key="8">
    <source>
        <dbReference type="Proteomes" id="UP001228059"/>
    </source>
</evidence>
<dbReference type="SUPFAM" id="SSF53098">
    <property type="entry name" value="Ribonuclease H-like"/>
    <property type="match status" value="1"/>
</dbReference>
<dbReference type="Pfam" id="PF13936">
    <property type="entry name" value="HTH_38"/>
    <property type="match status" value="1"/>
</dbReference>
<evidence type="ECO:0000256" key="3">
    <source>
        <dbReference type="ARBA" id="ARBA00022578"/>
    </source>
</evidence>
<keyword evidence="4" id="KW-0238">DNA-binding</keyword>
<evidence type="ECO:0000256" key="4">
    <source>
        <dbReference type="ARBA" id="ARBA00023125"/>
    </source>
</evidence>
<reference evidence="7 8" key="1">
    <citation type="submission" date="2023-05" db="EMBL/GenBank/DDBJ databases">
        <title>Complete Genome Resource of Xanthomonas oryzae pv. leersiae Strain YNJC Isolated From Plateau Japonica Rice in Southwest China.</title>
        <authorList>
            <person name="Aa X."/>
            <person name="Mei L."/>
            <person name="Liu P."/>
            <person name="Yang Y."/>
            <person name="Tang C."/>
            <person name="Zhang F."/>
            <person name="Dong C."/>
            <person name="Wang B."/>
            <person name="Chen X."/>
            <person name="Dai L."/>
        </authorList>
    </citation>
    <scope>NUCLEOTIDE SEQUENCE [LARGE SCALE GENOMIC DNA]</scope>
    <source>
        <strain evidence="7 8">YNJC</strain>
    </source>
</reference>
<evidence type="ECO:0000259" key="6">
    <source>
        <dbReference type="PROSITE" id="PS50994"/>
    </source>
</evidence>
<dbReference type="PROSITE" id="PS01043">
    <property type="entry name" value="TRANSPOSASE_IS30"/>
    <property type="match status" value="1"/>
</dbReference>
<dbReference type="GO" id="GO:0006313">
    <property type="term" value="P:DNA transposition"/>
    <property type="evidence" value="ECO:0007669"/>
    <property type="project" value="InterPro"/>
</dbReference>
<dbReference type="NCBIfam" id="NF033563">
    <property type="entry name" value="transpos_IS30"/>
    <property type="match status" value="1"/>
</dbReference>
<dbReference type="InterPro" id="IPR012337">
    <property type="entry name" value="RNaseH-like_sf"/>
</dbReference>
<gene>
    <name evidence="7" type="ORF">QN060_16885</name>
</gene>
<dbReference type="Gene3D" id="3.30.420.10">
    <property type="entry name" value="Ribonuclease H-like superfamily/Ribonuclease H"/>
    <property type="match status" value="1"/>
</dbReference>
<keyword evidence="3" id="KW-0815">Transposition</keyword>
<dbReference type="InterPro" id="IPR053392">
    <property type="entry name" value="Transposase_IS30-like"/>
</dbReference>
<dbReference type="GO" id="GO:0005829">
    <property type="term" value="C:cytosol"/>
    <property type="evidence" value="ECO:0007669"/>
    <property type="project" value="TreeGrafter"/>
</dbReference>
<evidence type="ECO:0000256" key="2">
    <source>
        <dbReference type="ARBA" id="ARBA00006363"/>
    </source>
</evidence>
<evidence type="ECO:0000256" key="1">
    <source>
        <dbReference type="ARBA" id="ARBA00002190"/>
    </source>
</evidence>
<dbReference type="InterPro" id="IPR001598">
    <property type="entry name" value="Transposase_IS30_CS"/>
</dbReference>
<dbReference type="GO" id="GO:0003677">
    <property type="term" value="F:DNA binding"/>
    <property type="evidence" value="ECO:0007669"/>
    <property type="project" value="UniProtKB-KW"/>
</dbReference>
<evidence type="ECO:0000313" key="7">
    <source>
        <dbReference type="EMBL" id="WIX05827.1"/>
    </source>
</evidence>
<feature type="domain" description="Integrase catalytic" evidence="6">
    <location>
        <begin position="174"/>
        <end position="327"/>
    </location>
</feature>
<dbReference type="Proteomes" id="UP001228059">
    <property type="component" value="Chromosome"/>
</dbReference>
<dbReference type="PANTHER" id="PTHR10948:SF23">
    <property type="entry name" value="TRANSPOSASE INSI FOR INSERTION SEQUENCE ELEMENT IS30A-RELATED"/>
    <property type="match status" value="1"/>
</dbReference>
<dbReference type="GO" id="GO:0015074">
    <property type="term" value="P:DNA integration"/>
    <property type="evidence" value="ECO:0007669"/>
    <property type="project" value="InterPro"/>
</dbReference>
<dbReference type="InterPro" id="IPR051917">
    <property type="entry name" value="Transposase-Integrase"/>
</dbReference>
<accession>A0AAJ6GQS8</accession>
<dbReference type="AlphaFoldDB" id="A0AAJ6GQS8"/>
<keyword evidence="5" id="KW-0233">DNA recombination</keyword>
<dbReference type="Pfam" id="PF00665">
    <property type="entry name" value="rve"/>
    <property type="match status" value="1"/>
</dbReference>
<dbReference type="RefSeq" id="WP_285956652.1">
    <property type="nucleotide sequence ID" value="NZ_CP127225.1"/>
</dbReference>
<organism evidence="7 8">
    <name type="scientific">Xanthomonas oryzae pv. leersiae</name>
    <dbReference type="NCBI Taxonomy" id="3112258"/>
    <lineage>
        <taxon>Bacteria</taxon>
        <taxon>Pseudomonadati</taxon>
        <taxon>Pseudomonadota</taxon>
        <taxon>Gammaproteobacteria</taxon>
        <taxon>Lysobacterales</taxon>
        <taxon>Lysobacteraceae</taxon>
        <taxon>Xanthomonas</taxon>
    </lineage>
</organism>
<dbReference type="GO" id="GO:0004803">
    <property type="term" value="F:transposase activity"/>
    <property type="evidence" value="ECO:0007669"/>
    <property type="project" value="InterPro"/>
</dbReference>
<proteinExistence type="inferred from homology"/>
<comment type="similarity">
    <text evidence="2">Belongs to the transposase IS30 family.</text>
</comment>
<evidence type="ECO:0000256" key="5">
    <source>
        <dbReference type="ARBA" id="ARBA00023172"/>
    </source>
</evidence>
<comment type="function">
    <text evidence="1">Required for the transposition of the insertion element.</text>
</comment>
<protein>
    <submittedName>
        <fullName evidence="7">IS30 family transposase</fullName>
    </submittedName>
</protein>
<dbReference type="PANTHER" id="PTHR10948">
    <property type="entry name" value="TRANSPOSASE"/>
    <property type="match status" value="1"/>
</dbReference>
<dbReference type="InterPro" id="IPR025246">
    <property type="entry name" value="IS30-like_HTH"/>
</dbReference>
<dbReference type="PROSITE" id="PS50994">
    <property type="entry name" value="INTEGRASE"/>
    <property type="match status" value="1"/>
</dbReference>
<dbReference type="EMBL" id="CP127225">
    <property type="protein sequence ID" value="WIX05827.1"/>
    <property type="molecule type" value="Genomic_DNA"/>
</dbReference>
<dbReference type="InterPro" id="IPR036397">
    <property type="entry name" value="RNaseH_sf"/>
</dbReference>
<dbReference type="InterPro" id="IPR001584">
    <property type="entry name" value="Integrase_cat-core"/>
</dbReference>
<sequence>MSKSYQHLSAEERAMLQIETGRGQSVRAISRLLGRSSSTLSRELARQDSTSYCARSAGKRYRARRQLSVRQRRLTPGTPLFQLVRDHLVLWRWSPQQIAAKLSHMYPDDPAQRVSHETIYASIYAHPRGGLKKELVQALRQHKPKRGWRRTTAATRSWVPEELRIVHRPEEVQTRLVPGHWEGDLIKGAFNRSCVGTLVERKTRFVVLCRMDGCTAADALEGFTRQMKKLPASMRTSLTYDRGTELTCYAELMQGLNIDVWFADPHAPWQRGSNENTNGLLRQFLPKGADLSTVSQEYLNHIALLMNTRPRQTLGWKTPSEAMEEEIAALKSCVALES</sequence>
<name>A0AAJ6GQS8_9XANT</name>